<sequence>MSGREVAQFVFSQSAHTIILEEVCLDDIRENGVLSLLLDRYIHLLDTSVDSLAFMANQLDHNTMAQLLGQREQEIRVTEHMLEAAARNEDHGKDMMELLLEKKGLGEDITEQVVEAAAGNWRSGRDIMALLLHK</sequence>
<dbReference type="AlphaFoldDB" id="A0A1Y1ZP29"/>
<proteinExistence type="predicted"/>
<reference evidence="1 2" key="1">
    <citation type="submission" date="2016-07" db="EMBL/GenBank/DDBJ databases">
        <title>Pervasive Adenine N6-methylation of Active Genes in Fungi.</title>
        <authorList>
            <consortium name="DOE Joint Genome Institute"/>
            <person name="Mondo S.J."/>
            <person name="Dannebaum R.O."/>
            <person name="Kuo R.C."/>
            <person name="Labutti K."/>
            <person name="Haridas S."/>
            <person name="Kuo A."/>
            <person name="Salamov A."/>
            <person name="Ahrendt S.R."/>
            <person name="Lipzen A."/>
            <person name="Sullivan W."/>
            <person name="Andreopoulos W.B."/>
            <person name="Clum A."/>
            <person name="Lindquist E."/>
            <person name="Daum C."/>
            <person name="Ramamoorthy G.K."/>
            <person name="Gryganskyi A."/>
            <person name="Culley D."/>
            <person name="Magnuson J.K."/>
            <person name="James T.Y."/>
            <person name="O'Malley M.A."/>
            <person name="Stajich J.E."/>
            <person name="Spatafora J.W."/>
            <person name="Visel A."/>
            <person name="Grigoriev I.V."/>
        </authorList>
    </citation>
    <scope>NUCLEOTIDE SEQUENCE [LARGE SCALE GENOMIC DNA]</scope>
    <source>
        <strain evidence="1 2">CBS 115471</strain>
    </source>
</reference>
<dbReference type="InterPro" id="IPR055530">
    <property type="entry name" value="DUF7104"/>
</dbReference>
<gene>
    <name evidence="1" type="ORF">BCR34DRAFT_600936</name>
</gene>
<comment type="caution">
    <text evidence="1">The sequence shown here is derived from an EMBL/GenBank/DDBJ whole genome shotgun (WGS) entry which is preliminary data.</text>
</comment>
<dbReference type="Pfam" id="PF23397">
    <property type="entry name" value="DUF7104"/>
    <property type="match status" value="2"/>
</dbReference>
<dbReference type="Proteomes" id="UP000193144">
    <property type="component" value="Unassembled WGS sequence"/>
</dbReference>
<dbReference type="OrthoDB" id="3941259at2759"/>
<keyword evidence="2" id="KW-1185">Reference proteome</keyword>
<dbReference type="EMBL" id="MCFA01000055">
    <property type="protein sequence ID" value="ORY11999.1"/>
    <property type="molecule type" value="Genomic_DNA"/>
</dbReference>
<evidence type="ECO:0000313" key="2">
    <source>
        <dbReference type="Proteomes" id="UP000193144"/>
    </source>
</evidence>
<dbReference type="Gene3D" id="1.20.5.340">
    <property type="match status" value="1"/>
</dbReference>
<evidence type="ECO:0000313" key="1">
    <source>
        <dbReference type="EMBL" id="ORY11999.1"/>
    </source>
</evidence>
<protein>
    <submittedName>
        <fullName evidence="1">Uncharacterized protein</fullName>
    </submittedName>
</protein>
<dbReference type="STRING" id="1231657.A0A1Y1ZP29"/>
<organism evidence="1 2">
    <name type="scientific">Clohesyomyces aquaticus</name>
    <dbReference type="NCBI Taxonomy" id="1231657"/>
    <lineage>
        <taxon>Eukaryota</taxon>
        <taxon>Fungi</taxon>
        <taxon>Dikarya</taxon>
        <taxon>Ascomycota</taxon>
        <taxon>Pezizomycotina</taxon>
        <taxon>Dothideomycetes</taxon>
        <taxon>Pleosporomycetidae</taxon>
        <taxon>Pleosporales</taxon>
        <taxon>Lindgomycetaceae</taxon>
        <taxon>Clohesyomyces</taxon>
    </lineage>
</organism>
<name>A0A1Y1ZP29_9PLEO</name>
<accession>A0A1Y1ZP29</accession>